<dbReference type="Gene3D" id="3.90.1140.10">
    <property type="entry name" value="Cyclic phosphodiesterase"/>
    <property type="match status" value="1"/>
</dbReference>
<dbReference type="EMBL" id="NWUJ01000001">
    <property type="protein sequence ID" value="PFH38043.1"/>
    <property type="molecule type" value="Genomic_DNA"/>
</dbReference>
<dbReference type="STRING" id="94643.A0A2A9MPN6"/>
<dbReference type="InterPro" id="IPR009097">
    <property type="entry name" value="Cyclic_Pdiesterase"/>
</dbReference>
<dbReference type="PANTHER" id="PTHR28141:SF1">
    <property type="entry name" value="2',3'-CYCLIC-NUCLEOTIDE 3'-PHOSPHODIESTERASE"/>
    <property type="match status" value="1"/>
</dbReference>
<dbReference type="OrthoDB" id="331785at2759"/>
<dbReference type="GeneID" id="40305447"/>
<gene>
    <name evidence="1" type="ORF">BESB_003840</name>
</gene>
<organism evidence="1 2">
    <name type="scientific">Besnoitia besnoiti</name>
    <name type="common">Apicomplexan protozoan</name>
    <dbReference type="NCBI Taxonomy" id="94643"/>
    <lineage>
        <taxon>Eukaryota</taxon>
        <taxon>Sar</taxon>
        <taxon>Alveolata</taxon>
        <taxon>Apicomplexa</taxon>
        <taxon>Conoidasida</taxon>
        <taxon>Coccidia</taxon>
        <taxon>Eucoccidiorida</taxon>
        <taxon>Eimeriorina</taxon>
        <taxon>Sarcocystidae</taxon>
        <taxon>Besnoitia</taxon>
    </lineage>
</organism>
<dbReference type="InterPro" id="IPR012386">
    <property type="entry name" value="Cyclic-nucl_3Pdiesterase"/>
</dbReference>
<evidence type="ECO:0000313" key="1">
    <source>
        <dbReference type="EMBL" id="PFH38043.1"/>
    </source>
</evidence>
<dbReference type="RefSeq" id="XP_029222052.1">
    <property type="nucleotide sequence ID" value="XM_029359139.1"/>
</dbReference>
<sequence length="304" mass="32923">MMASLGGGARPCPPAHETYSLWITVRGPDSRLPASPLPESPSTSCASPSSASSPFFPSRAVEDLAACLGTPRFLPHITLLGGGLQHLSLEQISSIIRGVVAGEAHTHSPCAVKQKTGTRPFYVRVQEVTSGPTPYQCIFARIRQPGEAPSPHASAVASQTGHAAQAGHDLHDDPESLFALNNALRVALYDAFGVPYKGDNDVYMPHVSLVYANQEDLSLQKRQAIAEFLNKTHRHPHESRKHAGSSRDLDLALLEKLEATREKFGKHVRGTFISVESIEIVETALADCSQAHKWKILESIPLHK</sequence>
<dbReference type="GO" id="GO:0009187">
    <property type="term" value="P:cyclic nucleotide metabolic process"/>
    <property type="evidence" value="ECO:0007669"/>
    <property type="project" value="TreeGrafter"/>
</dbReference>
<reference evidence="1 2" key="1">
    <citation type="submission" date="2017-09" db="EMBL/GenBank/DDBJ databases">
        <title>Genome sequencing of Besnoitia besnoiti strain Bb-Ger1.</title>
        <authorList>
            <person name="Schares G."/>
            <person name="Venepally P."/>
            <person name="Lorenzi H.A."/>
        </authorList>
    </citation>
    <scope>NUCLEOTIDE SEQUENCE [LARGE SCALE GENOMIC DNA]</scope>
    <source>
        <strain evidence="1 2">Bb-Ger1</strain>
    </source>
</reference>
<dbReference type="PANTHER" id="PTHR28141">
    <property type="entry name" value="2',3'-CYCLIC-NUCLEOTIDE 3'-PHOSPHODIESTERASE"/>
    <property type="match status" value="1"/>
</dbReference>
<name>A0A2A9MPN6_BESBE</name>
<proteinExistence type="predicted"/>
<dbReference type="GO" id="GO:0004113">
    <property type="term" value="F:2',3'-cyclic-nucleotide 3'-phosphodiesterase activity"/>
    <property type="evidence" value="ECO:0007669"/>
    <property type="project" value="TreeGrafter"/>
</dbReference>
<evidence type="ECO:0000313" key="2">
    <source>
        <dbReference type="Proteomes" id="UP000224006"/>
    </source>
</evidence>
<dbReference type="KEGG" id="bbes:BESB_003840"/>
<dbReference type="AlphaFoldDB" id="A0A2A9MPN6"/>
<dbReference type="Proteomes" id="UP000224006">
    <property type="component" value="Chromosome I"/>
</dbReference>
<dbReference type="VEuPathDB" id="ToxoDB:BESB_003840"/>
<accession>A0A2A9MPN6</accession>
<comment type="caution">
    <text evidence="1">The sequence shown here is derived from an EMBL/GenBank/DDBJ whole genome shotgun (WGS) entry which is preliminary data.</text>
</comment>
<dbReference type="SUPFAM" id="SSF55144">
    <property type="entry name" value="LigT-like"/>
    <property type="match status" value="1"/>
</dbReference>
<evidence type="ECO:0008006" key="3">
    <source>
        <dbReference type="Google" id="ProtNLM"/>
    </source>
</evidence>
<keyword evidence="2" id="KW-1185">Reference proteome</keyword>
<protein>
    <recommendedName>
        <fullName evidence="3">Cyclic phosphodiesterase-like protein</fullName>
    </recommendedName>
</protein>